<keyword evidence="5 11" id="KW-0067">ATP-binding</keyword>
<evidence type="ECO:0000256" key="1">
    <source>
        <dbReference type="ARBA" id="ARBA00004651"/>
    </source>
</evidence>
<dbReference type="InterPro" id="IPR003439">
    <property type="entry name" value="ABC_transporter-like_ATP-bd"/>
</dbReference>
<dbReference type="SMART" id="SM00382">
    <property type="entry name" value="AAA"/>
    <property type="match status" value="1"/>
</dbReference>
<evidence type="ECO:0000259" key="10">
    <source>
        <dbReference type="PROSITE" id="PS50929"/>
    </source>
</evidence>
<dbReference type="GO" id="GO:0005524">
    <property type="term" value="F:ATP binding"/>
    <property type="evidence" value="ECO:0007669"/>
    <property type="project" value="UniProtKB-KW"/>
</dbReference>
<keyword evidence="4" id="KW-0547">Nucleotide-binding</keyword>
<dbReference type="EMBL" id="MSJL01000010">
    <property type="protein sequence ID" value="OLF50176.1"/>
    <property type="molecule type" value="Genomic_DNA"/>
</dbReference>
<dbReference type="Pfam" id="PF00005">
    <property type="entry name" value="ABC_tran"/>
    <property type="match status" value="1"/>
</dbReference>
<proteinExistence type="predicted"/>
<dbReference type="Pfam" id="PF00664">
    <property type="entry name" value="ABC_membrane"/>
    <property type="match status" value="1"/>
</dbReference>
<feature type="transmembrane region" description="Helical" evidence="8">
    <location>
        <begin position="255"/>
        <end position="273"/>
    </location>
</feature>
<keyword evidence="3 8" id="KW-0812">Transmembrane</keyword>
<organism evidence="11 13">
    <name type="scientific">Streptococcus acidominimus</name>
    <dbReference type="NCBI Taxonomy" id="1326"/>
    <lineage>
        <taxon>Bacteria</taxon>
        <taxon>Bacillati</taxon>
        <taxon>Bacillota</taxon>
        <taxon>Bacilli</taxon>
        <taxon>Lactobacillales</taxon>
        <taxon>Streptococcaceae</taxon>
        <taxon>Streptococcus</taxon>
    </lineage>
</organism>
<evidence type="ECO:0000259" key="9">
    <source>
        <dbReference type="PROSITE" id="PS50893"/>
    </source>
</evidence>
<dbReference type="SUPFAM" id="SSF90123">
    <property type="entry name" value="ABC transporter transmembrane region"/>
    <property type="match status" value="1"/>
</dbReference>
<dbReference type="Proteomes" id="UP000255213">
    <property type="component" value="Unassembled WGS sequence"/>
</dbReference>
<dbReference type="AlphaFoldDB" id="A0A1Q8EEG0"/>
<feature type="transmembrane region" description="Helical" evidence="8">
    <location>
        <begin position="136"/>
        <end position="157"/>
    </location>
</feature>
<dbReference type="Gene3D" id="1.20.1560.10">
    <property type="entry name" value="ABC transporter type 1, transmembrane domain"/>
    <property type="match status" value="1"/>
</dbReference>
<comment type="subcellular location">
    <subcellularLocation>
        <location evidence="1">Cell membrane</location>
        <topology evidence="1">Multi-pass membrane protein</topology>
    </subcellularLocation>
</comment>
<dbReference type="GO" id="GO:0005886">
    <property type="term" value="C:plasma membrane"/>
    <property type="evidence" value="ECO:0007669"/>
    <property type="project" value="UniProtKB-SubCell"/>
</dbReference>
<dbReference type="SUPFAM" id="SSF52540">
    <property type="entry name" value="P-loop containing nucleoside triphosphate hydrolases"/>
    <property type="match status" value="1"/>
</dbReference>
<evidence type="ECO:0000256" key="2">
    <source>
        <dbReference type="ARBA" id="ARBA00022448"/>
    </source>
</evidence>
<dbReference type="CDD" id="cd18544">
    <property type="entry name" value="ABC_6TM_TmrA_like"/>
    <property type="match status" value="1"/>
</dbReference>
<dbReference type="Proteomes" id="UP000186437">
    <property type="component" value="Unassembled WGS sequence"/>
</dbReference>
<dbReference type="InterPro" id="IPR039421">
    <property type="entry name" value="Type_1_exporter"/>
</dbReference>
<evidence type="ECO:0000313" key="11">
    <source>
        <dbReference type="EMBL" id="OLF50176.1"/>
    </source>
</evidence>
<evidence type="ECO:0000256" key="7">
    <source>
        <dbReference type="ARBA" id="ARBA00023136"/>
    </source>
</evidence>
<evidence type="ECO:0000313" key="13">
    <source>
        <dbReference type="Proteomes" id="UP000186437"/>
    </source>
</evidence>
<evidence type="ECO:0000256" key="5">
    <source>
        <dbReference type="ARBA" id="ARBA00022840"/>
    </source>
</evidence>
<dbReference type="Gene3D" id="3.40.50.300">
    <property type="entry name" value="P-loop containing nucleotide triphosphate hydrolases"/>
    <property type="match status" value="1"/>
</dbReference>
<dbReference type="InterPro" id="IPR017871">
    <property type="entry name" value="ABC_transporter-like_CS"/>
</dbReference>
<protein>
    <submittedName>
        <fullName evidence="11 12">ABC transporter</fullName>
        <ecNumber evidence="12">3.6.3.-</ecNumber>
    </submittedName>
</protein>
<dbReference type="RefSeq" id="WP_075098803.1">
    <property type="nucleotide sequence ID" value="NZ_MSJL01000010.1"/>
</dbReference>
<keyword evidence="6 8" id="KW-1133">Transmembrane helix</keyword>
<dbReference type="PROSITE" id="PS00211">
    <property type="entry name" value="ABC_TRANSPORTER_1"/>
    <property type="match status" value="1"/>
</dbReference>
<dbReference type="PANTHER" id="PTHR43394">
    <property type="entry name" value="ATP-DEPENDENT PERMEASE MDL1, MITOCHONDRIAL"/>
    <property type="match status" value="1"/>
</dbReference>
<dbReference type="GO" id="GO:0015421">
    <property type="term" value="F:ABC-type oligopeptide transporter activity"/>
    <property type="evidence" value="ECO:0007669"/>
    <property type="project" value="TreeGrafter"/>
</dbReference>
<feature type="transmembrane region" description="Helical" evidence="8">
    <location>
        <begin position="17"/>
        <end position="39"/>
    </location>
</feature>
<reference evidence="13" key="1">
    <citation type="submission" date="2016-12" db="EMBL/GenBank/DDBJ databases">
        <authorList>
            <person name="Gulvik C.A."/>
        </authorList>
    </citation>
    <scope>NUCLEOTIDE SEQUENCE [LARGE SCALE GENOMIC DNA]</scope>
    <source>
        <strain evidence="13">ATCC 51725</strain>
    </source>
</reference>
<dbReference type="PROSITE" id="PS50893">
    <property type="entry name" value="ABC_TRANSPORTER_2"/>
    <property type="match status" value="1"/>
</dbReference>
<evidence type="ECO:0000256" key="3">
    <source>
        <dbReference type="ARBA" id="ARBA00022692"/>
    </source>
</evidence>
<gene>
    <name evidence="12" type="primary">yheH_3</name>
    <name evidence="11" type="ORF">BU200_03250</name>
    <name evidence="12" type="ORF">NCTC12957_01977</name>
</gene>
<keyword evidence="12" id="KW-0378">Hydrolase</keyword>
<evidence type="ECO:0000256" key="8">
    <source>
        <dbReference type="SAM" id="Phobius"/>
    </source>
</evidence>
<dbReference type="InterPro" id="IPR011527">
    <property type="entry name" value="ABC1_TM_dom"/>
</dbReference>
<sequence length="585" mass="66252">MRVIVTLLKEIRRVKGLFALGVVIYLAGSTLVRLSPILLQRIIDGSVTDLSKGLAFNRADFLLQLAVYMGLNIVGSVFFYLSTRLLMHCANRIAETLRNRAYDQMQRLPISYFDDKPAGKIATRIVNDTETLRNQFYATLVYIFNNLVRLVFTYGIIFYMNVTLGLILLALLPAFYVLQVFYKRLTDQPMKDFYDARSDINTKVNETMNGASLIQLYGQEEAVMQDFDQTANKMRQAENRIIWAQSIATWNMTEFLKYLVITLVLTLVGQRFLAGQWQLTAGVLFVYVNYIADVFDSVGRLVQQFPNMLRSLETGKRLLALLEEPVEEDSEAELEVSAGRIVFDQVQFAYEEGKPILQDISFEVEKGETIALVGHTGSGKTSIMNLLYRFYDPQAGSVSIDGQNIRNYARESVRSHMGIVLQDPYLFTGTIATNVSMNEEDMDRKKIMDSLEKVGARDLLKRLERGIDEPVVEKGSSFSSGERQLIAFARTLYSDPKILILDEATSHIDTETEEMIQHAMEVVKEGRTTLIIAHRLSTIQNANQILVLDKGRIVERGNHEELIALGGIYAQMHAIQQKVGYNTVS</sequence>
<dbReference type="CDD" id="cd03254">
    <property type="entry name" value="ABCC_Glucan_exporter_like"/>
    <property type="match status" value="1"/>
</dbReference>
<dbReference type="EMBL" id="UHEN01000001">
    <property type="protein sequence ID" value="SUN08383.1"/>
    <property type="molecule type" value="Genomic_DNA"/>
</dbReference>
<dbReference type="PROSITE" id="PS50929">
    <property type="entry name" value="ABC_TM1F"/>
    <property type="match status" value="1"/>
</dbReference>
<dbReference type="OrthoDB" id="9770415at2"/>
<keyword evidence="7 8" id="KW-0472">Membrane</keyword>
<feature type="domain" description="ABC transporter" evidence="9">
    <location>
        <begin position="341"/>
        <end position="575"/>
    </location>
</feature>
<dbReference type="InterPro" id="IPR003593">
    <property type="entry name" value="AAA+_ATPase"/>
</dbReference>
<reference evidence="12 14" key="3">
    <citation type="submission" date="2018-06" db="EMBL/GenBank/DDBJ databases">
        <authorList>
            <consortium name="Pathogen Informatics"/>
            <person name="Doyle S."/>
        </authorList>
    </citation>
    <scope>NUCLEOTIDE SEQUENCE [LARGE SCALE GENOMIC DNA]</scope>
    <source>
        <strain evidence="12 14">NCTC12957</strain>
    </source>
</reference>
<dbReference type="GO" id="GO:0016887">
    <property type="term" value="F:ATP hydrolysis activity"/>
    <property type="evidence" value="ECO:0007669"/>
    <property type="project" value="InterPro"/>
</dbReference>
<dbReference type="FunFam" id="3.40.50.300:FF:000287">
    <property type="entry name" value="Multidrug ABC transporter ATP-binding protein"/>
    <property type="match status" value="1"/>
</dbReference>
<accession>A0A1Q8EEG0</accession>
<evidence type="ECO:0000256" key="4">
    <source>
        <dbReference type="ARBA" id="ARBA00022741"/>
    </source>
</evidence>
<feature type="domain" description="ABC transmembrane type-1" evidence="10">
    <location>
        <begin position="34"/>
        <end position="310"/>
    </location>
</feature>
<evidence type="ECO:0000256" key="6">
    <source>
        <dbReference type="ARBA" id="ARBA00022989"/>
    </source>
</evidence>
<keyword evidence="13" id="KW-1185">Reference proteome</keyword>
<feature type="transmembrane region" description="Helical" evidence="8">
    <location>
        <begin position="61"/>
        <end position="82"/>
    </location>
</feature>
<evidence type="ECO:0000313" key="14">
    <source>
        <dbReference type="Proteomes" id="UP000255213"/>
    </source>
</evidence>
<dbReference type="InterPro" id="IPR027417">
    <property type="entry name" value="P-loop_NTPase"/>
</dbReference>
<dbReference type="InterPro" id="IPR036640">
    <property type="entry name" value="ABC1_TM_sf"/>
</dbReference>
<dbReference type="EC" id="3.6.3.-" evidence="12"/>
<reference evidence="11" key="2">
    <citation type="submission" date="2016-12" db="EMBL/GenBank/DDBJ databases">
        <authorList>
            <person name="Song W.-J."/>
            <person name="Kurnit D.M."/>
        </authorList>
    </citation>
    <scope>NUCLEOTIDE SEQUENCE [LARGE SCALE GENOMIC DNA]</scope>
    <source>
        <strain evidence="11">ATCC 51725</strain>
    </source>
</reference>
<name>A0A1Q8EEG0_STRAI</name>
<evidence type="ECO:0000313" key="12">
    <source>
        <dbReference type="EMBL" id="SUN08383.1"/>
    </source>
</evidence>
<keyword evidence="2" id="KW-0813">Transport</keyword>
<dbReference type="PANTHER" id="PTHR43394:SF1">
    <property type="entry name" value="ATP-BINDING CASSETTE SUB-FAMILY B MEMBER 10, MITOCHONDRIAL"/>
    <property type="match status" value="1"/>
</dbReference>
<feature type="transmembrane region" description="Helical" evidence="8">
    <location>
        <begin position="163"/>
        <end position="182"/>
    </location>
</feature>